<evidence type="ECO:0000313" key="3">
    <source>
        <dbReference type="Proteomes" id="UP000198412"/>
    </source>
</evidence>
<dbReference type="EMBL" id="FZNX01000002">
    <property type="protein sequence ID" value="SNR55390.1"/>
    <property type="molecule type" value="Genomic_DNA"/>
</dbReference>
<reference evidence="3" key="1">
    <citation type="submission" date="2017-06" db="EMBL/GenBank/DDBJ databases">
        <authorList>
            <person name="Varghese N."/>
            <person name="Submissions S."/>
        </authorList>
    </citation>
    <scope>NUCLEOTIDE SEQUENCE [LARGE SCALE GENOMIC DNA]</scope>
    <source>
        <strain evidence="3">DSM 27993</strain>
    </source>
</reference>
<dbReference type="Proteomes" id="UP000198412">
    <property type="component" value="Unassembled WGS sequence"/>
</dbReference>
<dbReference type="InterPro" id="IPR027056">
    <property type="entry name" value="Gluconate_2DH_su3"/>
</dbReference>
<protein>
    <submittedName>
        <fullName evidence="2">Gluconate 2-dehydrogenase subunit 3</fullName>
    </submittedName>
</protein>
<keyword evidence="3" id="KW-1185">Reference proteome</keyword>
<dbReference type="AlphaFoldDB" id="A0A238X9K0"/>
<organism evidence="2 3">
    <name type="scientific">Lutibacter flavus</name>
    <dbReference type="NCBI Taxonomy" id="691689"/>
    <lineage>
        <taxon>Bacteria</taxon>
        <taxon>Pseudomonadati</taxon>
        <taxon>Bacteroidota</taxon>
        <taxon>Flavobacteriia</taxon>
        <taxon>Flavobacteriales</taxon>
        <taxon>Flavobacteriaceae</taxon>
        <taxon>Lutibacter</taxon>
    </lineage>
</organism>
<evidence type="ECO:0000313" key="2">
    <source>
        <dbReference type="EMBL" id="SNR55390.1"/>
    </source>
</evidence>
<feature type="chain" id="PRO_5012285898" evidence="1">
    <location>
        <begin position="20"/>
        <end position="207"/>
    </location>
</feature>
<name>A0A238X9K0_9FLAO</name>
<feature type="signal peptide" evidence="1">
    <location>
        <begin position="1"/>
        <end position="19"/>
    </location>
</feature>
<accession>A0A238X9K0</accession>
<keyword evidence="1" id="KW-0732">Signal</keyword>
<gene>
    <name evidence="2" type="ORF">SAMN04488111_1703</name>
</gene>
<evidence type="ECO:0000256" key="1">
    <source>
        <dbReference type="SAM" id="SignalP"/>
    </source>
</evidence>
<dbReference type="PROSITE" id="PS51257">
    <property type="entry name" value="PROKAR_LIPOPROTEIN"/>
    <property type="match status" value="1"/>
</dbReference>
<dbReference type="RefSeq" id="WP_176420302.1">
    <property type="nucleotide sequence ID" value="NZ_FZNX01000002.1"/>
</dbReference>
<proteinExistence type="predicted"/>
<dbReference type="Pfam" id="PF13618">
    <property type="entry name" value="Gluconate_2-dh3"/>
    <property type="match status" value="1"/>
</dbReference>
<sequence>MKRRTALKNLTLSIGYAVAAPTLFNMLSSCTAEVETWKPIFLSSNEKHLVTHLVDIILPSSNIPGALDVNVPQFIDKMYKDIELEPKQKIFQQGAAIFSKKFEDKFGKRISEVSKEDIHTLFDSYFRLTEEEQKQVMNEQRQSENEINEGKKESFLMYKFLFSVRYYTLFGYYSSEKVGTEVLNYDPVPGVYQGCIPLEDVGNAWSL</sequence>